<name>A0A5C1Y5C8_9MICO</name>
<feature type="signal peptide" evidence="7">
    <location>
        <begin position="1"/>
        <end position="37"/>
    </location>
</feature>
<accession>A0A5C1Y5C8</accession>
<dbReference type="Pfam" id="PF00746">
    <property type="entry name" value="Gram_pos_anchor"/>
    <property type="match status" value="1"/>
</dbReference>
<evidence type="ECO:0000256" key="1">
    <source>
        <dbReference type="ARBA" id="ARBA00007257"/>
    </source>
</evidence>
<dbReference type="Pfam" id="PF16555">
    <property type="entry name" value="GramPos_pilinD1"/>
    <property type="match status" value="1"/>
</dbReference>
<dbReference type="Pfam" id="PF17802">
    <property type="entry name" value="SpaA"/>
    <property type="match status" value="1"/>
</dbReference>
<evidence type="ECO:0000256" key="7">
    <source>
        <dbReference type="SAM" id="SignalP"/>
    </source>
</evidence>
<dbReference type="NCBIfam" id="NF033902">
    <property type="entry name" value="iso_D2_wall_anc"/>
    <property type="match status" value="1"/>
</dbReference>
<organism evidence="11 12">
    <name type="scientific">Protaetiibacter larvae</name>
    <dbReference type="NCBI Taxonomy" id="2592654"/>
    <lineage>
        <taxon>Bacteria</taxon>
        <taxon>Bacillati</taxon>
        <taxon>Actinomycetota</taxon>
        <taxon>Actinomycetes</taxon>
        <taxon>Micrococcales</taxon>
        <taxon>Microbacteriaceae</taxon>
        <taxon>Protaetiibacter</taxon>
    </lineage>
</organism>
<evidence type="ECO:0000256" key="5">
    <source>
        <dbReference type="ARBA" id="ARBA00023088"/>
    </source>
</evidence>
<dbReference type="NCBIfam" id="TIGR01167">
    <property type="entry name" value="LPXTG_anchor"/>
    <property type="match status" value="1"/>
</dbReference>
<keyword evidence="6" id="KW-0472">Membrane</keyword>
<keyword evidence="12" id="KW-1185">Reference proteome</keyword>
<dbReference type="OrthoDB" id="3199332at2"/>
<dbReference type="InterPro" id="IPR041033">
    <property type="entry name" value="SpaA_PFL_dom_1"/>
</dbReference>
<evidence type="ECO:0000259" key="9">
    <source>
        <dbReference type="Pfam" id="PF16555"/>
    </source>
</evidence>
<evidence type="ECO:0000256" key="4">
    <source>
        <dbReference type="ARBA" id="ARBA00022729"/>
    </source>
</evidence>
<dbReference type="InterPro" id="IPR013783">
    <property type="entry name" value="Ig-like_fold"/>
</dbReference>
<keyword evidence="2" id="KW-0134">Cell wall</keyword>
<keyword evidence="6" id="KW-1133">Transmembrane helix</keyword>
<feature type="domain" description="SpaA-like prealbumin fold" evidence="10">
    <location>
        <begin position="382"/>
        <end position="464"/>
    </location>
</feature>
<feature type="domain" description="Gram-positive pilin subunit D1 N-terminal" evidence="9">
    <location>
        <begin position="53"/>
        <end position="207"/>
    </location>
</feature>
<dbReference type="InterPro" id="IPR032364">
    <property type="entry name" value="GramPos_pilinD1_N"/>
</dbReference>
<comment type="similarity">
    <text evidence="1">Belongs to the serine-aspartate repeat-containing protein (SDr) family.</text>
</comment>
<dbReference type="PANTHER" id="PTHR36108">
    <property type="entry name" value="COLOSSIN-B-RELATED"/>
    <property type="match status" value="1"/>
</dbReference>
<dbReference type="EMBL" id="CP043504">
    <property type="protein sequence ID" value="QEO09243.1"/>
    <property type="molecule type" value="Genomic_DNA"/>
</dbReference>
<feature type="transmembrane region" description="Helical" evidence="6">
    <location>
        <begin position="495"/>
        <end position="517"/>
    </location>
</feature>
<protein>
    <submittedName>
        <fullName evidence="11">SpaH/EbpB family LPXTG-anchored major pilin</fullName>
    </submittedName>
</protein>
<evidence type="ECO:0000259" key="10">
    <source>
        <dbReference type="Pfam" id="PF17802"/>
    </source>
</evidence>
<keyword evidence="4 7" id="KW-0732">Signal</keyword>
<reference evidence="11 12" key="1">
    <citation type="submission" date="2019-09" db="EMBL/GenBank/DDBJ databases">
        <title>Genome sequencing of strain KACC 19322.</title>
        <authorList>
            <person name="Heo J."/>
            <person name="Kim S.-J."/>
            <person name="Kim J.-S."/>
            <person name="Hong S.-B."/>
            <person name="Kwon S.-W."/>
        </authorList>
    </citation>
    <scope>NUCLEOTIDE SEQUENCE [LARGE SCALE GENOMIC DNA]</scope>
    <source>
        <strain evidence="11 12">KACC 19322</strain>
    </source>
</reference>
<sequence length="526" mass="53194">MDMTTITHSRSRRIAAAAGAFALAAAGVLGFAGSASADPIGGVGNIVSPDPGTGSITVHKYTKTSTNGSTAGDGTQVTPTGAPIPGVTFTVREVLSSSASLPLLTNAGWTTANAIQGAFSPASPVASLTAISGVTLTAGTSVVTNASGDAAFANLHYGLYLVQETAAPANVTDPSLPFLVTVPFPTGAANATNPNEWLYAVHVYPKNAVTGVTKAVKSADTAFRTAADYVTWTIGATVPTVASGGINTFTVADTVDPAQLSFVTGTVPSGISPRAIRVFNAGGTDVTSNFTLTTDYTYTVSGTNNEVQTLAFTSTGRADLATYASGGRVEFDVPTQVVAVPTAGTVLNSTHLVANSGTSDASSSQDFGKLRVLKFAMTDVADVPTKTPLAGATFEVYADADADGVADAGELVTVNGATSWTTDAAGIVNIPALKPGAYLLKETAAPVGYQALSAVVPATVVAGDVVATGTVQNYVEVENSQLPPWLLPFTGGNGVLTFTIVGAGLMALAFGFAFVAFRRRKQAEQA</sequence>
<dbReference type="InterPro" id="IPR048052">
    <property type="entry name" value="FM1-like"/>
</dbReference>
<feature type="chain" id="PRO_5022829222" evidence="7">
    <location>
        <begin position="38"/>
        <end position="526"/>
    </location>
</feature>
<dbReference type="PANTHER" id="PTHR36108:SF13">
    <property type="entry name" value="COLOSSIN-B-RELATED"/>
    <property type="match status" value="1"/>
</dbReference>
<dbReference type="Gene3D" id="2.60.40.10">
    <property type="entry name" value="Immunoglobulins"/>
    <property type="match status" value="2"/>
</dbReference>
<evidence type="ECO:0000313" key="11">
    <source>
        <dbReference type="EMBL" id="QEO09243.1"/>
    </source>
</evidence>
<evidence type="ECO:0000259" key="8">
    <source>
        <dbReference type="Pfam" id="PF00746"/>
    </source>
</evidence>
<dbReference type="Proteomes" id="UP000322159">
    <property type="component" value="Chromosome"/>
</dbReference>
<evidence type="ECO:0000313" key="12">
    <source>
        <dbReference type="Proteomes" id="UP000322159"/>
    </source>
</evidence>
<keyword evidence="5" id="KW-0572">Peptidoglycan-anchor</keyword>
<dbReference type="Gene3D" id="2.60.40.740">
    <property type="match status" value="1"/>
</dbReference>
<evidence type="ECO:0000256" key="6">
    <source>
        <dbReference type="SAM" id="Phobius"/>
    </source>
</evidence>
<dbReference type="KEGG" id="lyk:FLP23_03970"/>
<keyword evidence="3" id="KW-0964">Secreted</keyword>
<evidence type="ECO:0000256" key="2">
    <source>
        <dbReference type="ARBA" id="ARBA00022512"/>
    </source>
</evidence>
<evidence type="ECO:0000256" key="3">
    <source>
        <dbReference type="ARBA" id="ARBA00022525"/>
    </source>
</evidence>
<gene>
    <name evidence="11" type="ORF">FLP23_03970</name>
</gene>
<dbReference type="GO" id="GO:0005975">
    <property type="term" value="P:carbohydrate metabolic process"/>
    <property type="evidence" value="ECO:0007669"/>
    <property type="project" value="UniProtKB-ARBA"/>
</dbReference>
<feature type="domain" description="Gram-positive cocci surface proteins LPxTG" evidence="8">
    <location>
        <begin position="487"/>
        <end position="523"/>
    </location>
</feature>
<dbReference type="InterPro" id="IPR019931">
    <property type="entry name" value="LPXTG_anchor"/>
</dbReference>
<keyword evidence="6" id="KW-0812">Transmembrane</keyword>
<dbReference type="AlphaFoldDB" id="A0A5C1Y5C8"/>
<dbReference type="SUPFAM" id="SSF49478">
    <property type="entry name" value="Cna protein B-type domain"/>
    <property type="match status" value="1"/>
</dbReference>
<proteinExistence type="inferred from homology"/>